<dbReference type="Proteomes" id="UP000565262">
    <property type="component" value="Unassembled WGS sequence"/>
</dbReference>
<keyword evidence="3" id="KW-0813">Transport</keyword>
<evidence type="ECO:0000256" key="11">
    <source>
        <dbReference type="SAM" id="SignalP"/>
    </source>
</evidence>
<evidence type="ECO:0000256" key="2">
    <source>
        <dbReference type="ARBA" id="ARBA00011233"/>
    </source>
</evidence>
<organism evidence="13 14">
    <name type="scientific">Oceanospirillum sediminis</name>
    <dbReference type="NCBI Taxonomy" id="2760088"/>
    <lineage>
        <taxon>Bacteria</taxon>
        <taxon>Pseudomonadati</taxon>
        <taxon>Pseudomonadota</taxon>
        <taxon>Gammaproteobacteria</taxon>
        <taxon>Oceanospirillales</taxon>
        <taxon>Oceanospirillaceae</taxon>
        <taxon>Oceanospirillum</taxon>
    </lineage>
</organism>
<dbReference type="RefSeq" id="WP_182807054.1">
    <property type="nucleotide sequence ID" value="NZ_JACJFM010000001.1"/>
</dbReference>
<gene>
    <name evidence="13" type="ORF">H4O21_01460</name>
</gene>
<dbReference type="GO" id="GO:0009279">
    <property type="term" value="C:cell outer membrane"/>
    <property type="evidence" value="ECO:0007669"/>
    <property type="project" value="UniProtKB-SubCell"/>
</dbReference>
<keyword evidence="8" id="KW-0626">Porin</keyword>
<dbReference type="PANTHER" id="PTHR34501">
    <property type="entry name" value="PROTEIN YDDL-RELATED"/>
    <property type="match status" value="1"/>
</dbReference>
<dbReference type="AlphaFoldDB" id="A0A839ILC1"/>
<evidence type="ECO:0000256" key="9">
    <source>
        <dbReference type="ARBA" id="ARBA00023136"/>
    </source>
</evidence>
<protein>
    <submittedName>
        <fullName evidence="13">Porin</fullName>
    </submittedName>
</protein>
<evidence type="ECO:0000256" key="7">
    <source>
        <dbReference type="ARBA" id="ARBA00023065"/>
    </source>
</evidence>
<dbReference type="GO" id="GO:0015288">
    <property type="term" value="F:porin activity"/>
    <property type="evidence" value="ECO:0007669"/>
    <property type="project" value="UniProtKB-KW"/>
</dbReference>
<evidence type="ECO:0000256" key="4">
    <source>
        <dbReference type="ARBA" id="ARBA00022452"/>
    </source>
</evidence>
<evidence type="ECO:0000256" key="3">
    <source>
        <dbReference type="ARBA" id="ARBA00022448"/>
    </source>
</evidence>
<proteinExistence type="predicted"/>
<evidence type="ECO:0000256" key="1">
    <source>
        <dbReference type="ARBA" id="ARBA00004571"/>
    </source>
</evidence>
<evidence type="ECO:0000256" key="6">
    <source>
        <dbReference type="ARBA" id="ARBA00022729"/>
    </source>
</evidence>
<dbReference type="InterPro" id="IPR050298">
    <property type="entry name" value="Gram-neg_bact_OMP"/>
</dbReference>
<keyword evidence="10" id="KW-0998">Cell outer membrane</keyword>
<dbReference type="Gene3D" id="2.40.160.10">
    <property type="entry name" value="Porin"/>
    <property type="match status" value="1"/>
</dbReference>
<keyword evidence="4" id="KW-1134">Transmembrane beta strand</keyword>
<feature type="domain" description="Porin" evidence="12">
    <location>
        <begin position="9"/>
        <end position="290"/>
    </location>
</feature>
<dbReference type="InterPro" id="IPR033900">
    <property type="entry name" value="Gram_neg_porin_domain"/>
</dbReference>
<dbReference type="EMBL" id="JACJFM010000001">
    <property type="protein sequence ID" value="MBB1485287.1"/>
    <property type="molecule type" value="Genomic_DNA"/>
</dbReference>
<reference evidence="13 14" key="1">
    <citation type="submission" date="2020-08" db="EMBL/GenBank/DDBJ databases">
        <title>Oceanospirillum sp. nov. isolated from marine sediment.</title>
        <authorList>
            <person name="Ji X."/>
        </authorList>
    </citation>
    <scope>NUCLEOTIDE SEQUENCE [LARGE SCALE GENOMIC DNA]</scope>
    <source>
        <strain evidence="13 14">D5</strain>
    </source>
</reference>
<evidence type="ECO:0000256" key="8">
    <source>
        <dbReference type="ARBA" id="ARBA00023114"/>
    </source>
</evidence>
<comment type="caution">
    <text evidence="13">The sequence shown here is derived from an EMBL/GenBank/DDBJ whole genome shotgun (WGS) entry which is preliminary data.</text>
</comment>
<name>A0A839ILC1_9GAMM</name>
<comment type="subunit">
    <text evidence="2">Homotrimer.</text>
</comment>
<evidence type="ECO:0000313" key="13">
    <source>
        <dbReference type="EMBL" id="MBB1485287.1"/>
    </source>
</evidence>
<dbReference type="SUPFAM" id="SSF56935">
    <property type="entry name" value="Porins"/>
    <property type="match status" value="1"/>
</dbReference>
<dbReference type="InterPro" id="IPR023614">
    <property type="entry name" value="Porin_dom_sf"/>
</dbReference>
<evidence type="ECO:0000259" key="12">
    <source>
        <dbReference type="Pfam" id="PF13609"/>
    </source>
</evidence>
<dbReference type="GO" id="GO:0046930">
    <property type="term" value="C:pore complex"/>
    <property type="evidence" value="ECO:0007669"/>
    <property type="project" value="UniProtKB-KW"/>
</dbReference>
<feature type="signal peptide" evidence="11">
    <location>
        <begin position="1"/>
        <end position="22"/>
    </location>
</feature>
<keyword evidence="9" id="KW-0472">Membrane</keyword>
<accession>A0A839ILC1</accession>
<keyword evidence="14" id="KW-1185">Reference proteome</keyword>
<dbReference type="CDD" id="cd00342">
    <property type="entry name" value="gram_neg_porins"/>
    <property type="match status" value="1"/>
</dbReference>
<dbReference type="Pfam" id="PF13609">
    <property type="entry name" value="Porin_4"/>
    <property type="match status" value="1"/>
</dbReference>
<keyword evidence="6 11" id="KW-0732">Signal</keyword>
<keyword evidence="7" id="KW-0406">Ion transport</keyword>
<evidence type="ECO:0000256" key="5">
    <source>
        <dbReference type="ARBA" id="ARBA00022692"/>
    </source>
</evidence>
<evidence type="ECO:0000256" key="10">
    <source>
        <dbReference type="ARBA" id="ARBA00023237"/>
    </source>
</evidence>
<comment type="subcellular location">
    <subcellularLocation>
        <location evidence="1">Cell outer membrane</location>
        <topology evidence="1">Multi-pass membrane protein</topology>
    </subcellularLocation>
</comment>
<evidence type="ECO:0000313" key="14">
    <source>
        <dbReference type="Proteomes" id="UP000565262"/>
    </source>
</evidence>
<dbReference type="GO" id="GO:0006811">
    <property type="term" value="P:monoatomic ion transport"/>
    <property type="evidence" value="ECO:0007669"/>
    <property type="project" value="UniProtKB-KW"/>
</dbReference>
<dbReference type="PANTHER" id="PTHR34501:SF9">
    <property type="entry name" value="MAJOR OUTER MEMBRANE PROTEIN P.IA"/>
    <property type="match status" value="1"/>
</dbReference>
<keyword evidence="5" id="KW-0812">Transmembrane</keyword>
<feature type="chain" id="PRO_5032435828" evidence="11">
    <location>
        <begin position="23"/>
        <end position="308"/>
    </location>
</feature>
<sequence length="308" mass="32289">MKKTLIATAIAGAMSFTAVAQAAEVDYDLYGSLRVAVVDTDNGELDVADNSSRIGIKASTQLDGGITGIVRFETYVNTESGDFGSSPSGKGRLAYIGATGDFGTVTAGRQWTPQYLWTSAKVDLLDFGSNPTHSYALAGRQGNTVAYITPDLSGLQLAAVLVARAGGEVEANTTEDGVDAYNLAAHYAMGGFSVGLSSIMYQGNIDENYTAFAVGYEQGPLNVAFEMTDNGIADTETFEVAGSYSLGKATVLANFVDFDDDNGNQVAAEVQYKLGAKSRVAATVVAFDDDAEDAGNADQIAVSWRVDF</sequence>